<name>A0AAD6TKL1_9AGAR</name>
<protein>
    <submittedName>
        <fullName evidence="5">Uncharacterized protein</fullName>
    </submittedName>
</protein>
<evidence type="ECO:0000256" key="3">
    <source>
        <dbReference type="ARBA" id="ARBA00035112"/>
    </source>
</evidence>
<comment type="caution">
    <text evidence="5">The sequence shown here is derived from an EMBL/GenBank/DDBJ whole genome shotgun (WGS) entry which is preliminary data.</text>
</comment>
<dbReference type="PANTHER" id="PTHR33365:SF11">
    <property type="entry name" value="TAT PATHWAY SIGNAL SEQUENCE"/>
    <property type="match status" value="1"/>
</dbReference>
<dbReference type="InterPro" id="IPR021765">
    <property type="entry name" value="UstYa-like"/>
</dbReference>
<dbReference type="Pfam" id="PF11807">
    <property type="entry name" value="UstYa"/>
    <property type="match status" value="1"/>
</dbReference>
<feature type="transmembrane region" description="Helical" evidence="4">
    <location>
        <begin position="12"/>
        <end position="30"/>
    </location>
</feature>
<dbReference type="GO" id="GO:0043386">
    <property type="term" value="P:mycotoxin biosynthetic process"/>
    <property type="evidence" value="ECO:0007669"/>
    <property type="project" value="InterPro"/>
</dbReference>
<keyword evidence="4" id="KW-0812">Transmembrane</keyword>
<evidence type="ECO:0000313" key="5">
    <source>
        <dbReference type="EMBL" id="KAJ7065983.1"/>
    </source>
</evidence>
<keyword evidence="4" id="KW-0472">Membrane</keyword>
<dbReference type="PANTHER" id="PTHR33365">
    <property type="entry name" value="YALI0B05434P"/>
    <property type="match status" value="1"/>
</dbReference>
<evidence type="ECO:0000313" key="6">
    <source>
        <dbReference type="Proteomes" id="UP001222325"/>
    </source>
</evidence>
<comment type="similarity">
    <text evidence="3">Belongs to the ustYa family.</text>
</comment>
<dbReference type="GO" id="GO:0016491">
    <property type="term" value="F:oxidoreductase activity"/>
    <property type="evidence" value="ECO:0007669"/>
    <property type="project" value="UniProtKB-KW"/>
</dbReference>
<proteinExistence type="inferred from homology"/>
<comment type="pathway">
    <text evidence="1">Mycotoxin biosynthesis.</text>
</comment>
<organism evidence="5 6">
    <name type="scientific">Mycena belliarum</name>
    <dbReference type="NCBI Taxonomy" id="1033014"/>
    <lineage>
        <taxon>Eukaryota</taxon>
        <taxon>Fungi</taxon>
        <taxon>Dikarya</taxon>
        <taxon>Basidiomycota</taxon>
        <taxon>Agaricomycotina</taxon>
        <taxon>Agaricomycetes</taxon>
        <taxon>Agaricomycetidae</taxon>
        <taxon>Agaricales</taxon>
        <taxon>Marasmiineae</taxon>
        <taxon>Mycenaceae</taxon>
        <taxon>Mycena</taxon>
    </lineage>
</organism>
<keyword evidence="4" id="KW-1133">Transmembrane helix</keyword>
<evidence type="ECO:0000256" key="4">
    <source>
        <dbReference type="SAM" id="Phobius"/>
    </source>
</evidence>
<evidence type="ECO:0000256" key="1">
    <source>
        <dbReference type="ARBA" id="ARBA00004685"/>
    </source>
</evidence>
<keyword evidence="2" id="KW-0560">Oxidoreductase</keyword>
<sequence length="195" mass="22693">MSRETWHKRAGVYITAFLVGLTFVSIFWLLNQGKGGNTAQFSFHVSFGDQVALRITNAKHYSLDDDDEWSKILPASGHLIHVTEDDSGSVLPRPYTVTLFHQLKCLDIIRTQYKQPPGTPIHPRTRHCMNYLRQILLCRPNLRLEAVEDEFGLTDRYSYDTVCRDWSSLYDEVERNQLAYAKWKEEKKGRDDLQI</sequence>
<dbReference type="AlphaFoldDB" id="A0AAD6TKL1"/>
<evidence type="ECO:0000256" key="2">
    <source>
        <dbReference type="ARBA" id="ARBA00023002"/>
    </source>
</evidence>
<gene>
    <name evidence="5" type="ORF">B0H15DRAFT_918569</name>
</gene>
<keyword evidence="6" id="KW-1185">Reference proteome</keyword>
<accession>A0AAD6TKL1</accession>
<dbReference type="Proteomes" id="UP001222325">
    <property type="component" value="Unassembled WGS sequence"/>
</dbReference>
<dbReference type="EMBL" id="JARJCN010000167">
    <property type="protein sequence ID" value="KAJ7065983.1"/>
    <property type="molecule type" value="Genomic_DNA"/>
</dbReference>
<reference evidence="5" key="1">
    <citation type="submission" date="2023-03" db="EMBL/GenBank/DDBJ databases">
        <title>Massive genome expansion in bonnet fungi (Mycena s.s.) driven by repeated elements and novel gene families across ecological guilds.</title>
        <authorList>
            <consortium name="Lawrence Berkeley National Laboratory"/>
            <person name="Harder C.B."/>
            <person name="Miyauchi S."/>
            <person name="Viragh M."/>
            <person name="Kuo A."/>
            <person name="Thoen E."/>
            <person name="Andreopoulos B."/>
            <person name="Lu D."/>
            <person name="Skrede I."/>
            <person name="Drula E."/>
            <person name="Henrissat B."/>
            <person name="Morin E."/>
            <person name="Kohler A."/>
            <person name="Barry K."/>
            <person name="LaButti K."/>
            <person name="Morin E."/>
            <person name="Salamov A."/>
            <person name="Lipzen A."/>
            <person name="Mereny Z."/>
            <person name="Hegedus B."/>
            <person name="Baldrian P."/>
            <person name="Stursova M."/>
            <person name="Weitz H."/>
            <person name="Taylor A."/>
            <person name="Grigoriev I.V."/>
            <person name="Nagy L.G."/>
            <person name="Martin F."/>
            <person name="Kauserud H."/>
        </authorList>
    </citation>
    <scope>NUCLEOTIDE SEQUENCE</scope>
    <source>
        <strain evidence="5">CBHHK173m</strain>
    </source>
</reference>